<feature type="transmembrane region" description="Helical" evidence="8">
    <location>
        <begin position="6"/>
        <end position="28"/>
    </location>
</feature>
<evidence type="ECO:0000313" key="12">
    <source>
        <dbReference type="Proteomes" id="UP001600943"/>
    </source>
</evidence>
<evidence type="ECO:0000256" key="2">
    <source>
        <dbReference type="ARBA" id="ARBA00004370"/>
    </source>
</evidence>
<dbReference type="PROSITE" id="PS50109">
    <property type="entry name" value="HIS_KIN"/>
    <property type="match status" value="1"/>
</dbReference>
<dbReference type="InterPro" id="IPR005467">
    <property type="entry name" value="His_kinase_dom"/>
</dbReference>
<protein>
    <recommendedName>
        <fullName evidence="3">histidine kinase</fullName>
        <ecNumber evidence="3">2.7.13.3</ecNumber>
    </recommendedName>
</protein>
<dbReference type="Proteomes" id="UP001600943">
    <property type="component" value="Unassembled WGS sequence"/>
</dbReference>
<keyword evidence="8" id="KW-0812">Transmembrane</keyword>
<evidence type="ECO:0000259" key="10">
    <source>
        <dbReference type="PROSITE" id="PS50885"/>
    </source>
</evidence>
<evidence type="ECO:0000256" key="8">
    <source>
        <dbReference type="SAM" id="Phobius"/>
    </source>
</evidence>
<dbReference type="PRINTS" id="PR00344">
    <property type="entry name" value="BCTRLSENSOR"/>
</dbReference>
<evidence type="ECO:0000259" key="9">
    <source>
        <dbReference type="PROSITE" id="PS50109"/>
    </source>
</evidence>
<dbReference type="Pfam" id="PF02518">
    <property type="entry name" value="HATPase_c"/>
    <property type="match status" value="1"/>
</dbReference>
<dbReference type="SUPFAM" id="SSF55874">
    <property type="entry name" value="ATPase domain of HSP90 chaperone/DNA topoisomerase II/histidine kinase"/>
    <property type="match status" value="1"/>
</dbReference>
<gene>
    <name evidence="11" type="ORF">K040078D81_45130</name>
</gene>
<evidence type="ECO:0000256" key="4">
    <source>
        <dbReference type="ARBA" id="ARBA00022553"/>
    </source>
</evidence>
<proteinExistence type="predicted"/>
<dbReference type="InterPro" id="IPR010559">
    <property type="entry name" value="Sig_transdc_His_kin_internal"/>
</dbReference>
<name>A0ABQ0BFZ9_9FIRM</name>
<feature type="domain" description="HAMP" evidence="10">
    <location>
        <begin position="301"/>
        <end position="353"/>
    </location>
</feature>
<keyword evidence="8" id="KW-0472">Membrane</keyword>
<comment type="catalytic activity">
    <reaction evidence="1">
        <text>ATP + protein L-histidine = ADP + protein N-phospho-L-histidine.</text>
        <dbReference type="EC" id="2.7.13.3"/>
    </reaction>
</comment>
<keyword evidence="5" id="KW-0808">Transferase</keyword>
<keyword evidence="7" id="KW-0902">Two-component regulatory system</keyword>
<dbReference type="InterPro" id="IPR004358">
    <property type="entry name" value="Sig_transdc_His_kin-like_C"/>
</dbReference>
<evidence type="ECO:0000313" key="11">
    <source>
        <dbReference type="EMBL" id="GAA6410396.1"/>
    </source>
</evidence>
<organism evidence="11 12">
    <name type="scientific">Blautia hominis</name>
    <dbReference type="NCBI Taxonomy" id="2025493"/>
    <lineage>
        <taxon>Bacteria</taxon>
        <taxon>Bacillati</taxon>
        <taxon>Bacillota</taxon>
        <taxon>Clostridia</taxon>
        <taxon>Lachnospirales</taxon>
        <taxon>Lachnospiraceae</taxon>
        <taxon>Blautia</taxon>
    </lineage>
</organism>
<dbReference type="Pfam" id="PF06580">
    <property type="entry name" value="His_kinase"/>
    <property type="match status" value="1"/>
</dbReference>
<evidence type="ECO:0000256" key="7">
    <source>
        <dbReference type="ARBA" id="ARBA00023012"/>
    </source>
</evidence>
<dbReference type="PANTHER" id="PTHR34220:SF7">
    <property type="entry name" value="SENSOR HISTIDINE KINASE YPDA"/>
    <property type="match status" value="1"/>
</dbReference>
<evidence type="ECO:0000256" key="1">
    <source>
        <dbReference type="ARBA" id="ARBA00000085"/>
    </source>
</evidence>
<evidence type="ECO:0000256" key="5">
    <source>
        <dbReference type="ARBA" id="ARBA00022679"/>
    </source>
</evidence>
<dbReference type="InterPro" id="IPR003594">
    <property type="entry name" value="HATPase_dom"/>
</dbReference>
<dbReference type="InterPro" id="IPR003660">
    <property type="entry name" value="HAMP_dom"/>
</dbReference>
<keyword evidence="6" id="KW-0418">Kinase</keyword>
<comment type="caution">
    <text evidence="11">The sequence shown here is derived from an EMBL/GenBank/DDBJ whole genome shotgun (WGS) entry which is preliminary data.</text>
</comment>
<feature type="domain" description="Histidine kinase" evidence="9">
    <location>
        <begin position="460"/>
        <end position="563"/>
    </location>
</feature>
<dbReference type="CDD" id="cd06225">
    <property type="entry name" value="HAMP"/>
    <property type="match status" value="1"/>
</dbReference>
<feature type="transmembrane region" description="Helical" evidence="8">
    <location>
        <begin position="281"/>
        <end position="300"/>
    </location>
</feature>
<dbReference type="EC" id="2.7.13.3" evidence="3"/>
<comment type="subcellular location">
    <subcellularLocation>
        <location evidence="2">Membrane</location>
    </subcellularLocation>
</comment>
<keyword evidence="8" id="KW-1133">Transmembrane helix</keyword>
<reference evidence="11 12" key="1">
    <citation type="submission" date="2024-04" db="EMBL/GenBank/DDBJ databases">
        <title>Defined microbial consortia suppress multidrug-resistant proinflammatory Enterobacteriaceae via ecological control.</title>
        <authorList>
            <person name="Furuichi M."/>
            <person name="Kawaguchi T."/>
            <person name="Pust M."/>
            <person name="Yasuma K."/>
            <person name="Plichta D."/>
            <person name="Hasegawa N."/>
            <person name="Ohya T."/>
            <person name="Bhattarai S."/>
            <person name="Sasajima S."/>
            <person name="Aoto Y."/>
            <person name="Tuganbaev T."/>
            <person name="Yaginuma M."/>
            <person name="Ueda M."/>
            <person name="Okahashi N."/>
            <person name="Amafuji K."/>
            <person name="Kiridooshi Y."/>
            <person name="Sugita K."/>
            <person name="Strazar M."/>
            <person name="Skelly A."/>
            <person name="Suda W."/>
            <person name="Hattori M."/>
            <person name="Nakamoto N."/>
            <person name="Caballero S."/>
            <person name="Norman J."/>
            <person name="Olle B."/>
            <person name="Tanoue T."/>
            <person name="Arita M."/>
            <person name="Bucci V."/>
            <person name="Atarashi K."/>
            <person name="Xavier R."/>
            <person name="Honda K."/>
        </authorList>
    </citation>
    <scope>NUCLEOTIDE SEQUENCE [LARGE SCALE GENOMIC DNA]</scope>
    <source>
        <strain evidence="12">k04-0078-D8-1</strain>
    </source>
</reference>
<dbReference type="EMBL" id="BAABYW010000001">
    <property type="protein sequence ID" value="GAA6410396.1"/>
    <property type="molecule type" value="Genomic_DNA"/>
</dbReference>
<dbReference type="InterPro" id="IPR036890">
    <property type="entry name" value="HATPase_C_sf"/>
</dbReference>
<evidence type="ECO:0000256" key="6">
    <source>
        <dbReference type="ARBA" id="ARBA00022777"/>
    </source>
</evidence>
<keyword evidence="12" id="KW-1185">Reference proteome</keyword>
<dbReference type="Gene3D" id="3.30.565.10">
    <property type="entry name" value="Histidine kinase-like ATPase, C-terminal domain"/>
    <property type="match status" value="1"/>
</dbReference>
<dbReference type="PROSITE" id="PS50885">
    <property type="entry name" value="HAMP"/>
    <property type="match status" value="1"/>
</dbReference>
<dbReference type="Gene3D" id="6.10.340.10">
    <property type="match status" value="1"/>
</dbReference>
<evidence type="ECO:0000256" key="3">
    <source>
        <dbReference type="ARBA" id="ARBA00012438"/>
    </source>
</evidence>
<accession>A0ABQ0BFZ9</accession>
<dbReference type="InterPro" id="IPR050640">
    <property type="entry name" value="Bact_2-comp_sensor_kinase"/>
</dbReference>
<dbReference type="PANTHER" id="PTHR34220">
    <property type="entry name" value="SENSOR HISTIDINE KINASE YPDA"/>
    <property type="match status" value="1"/>
</dbReference>
<sequence>MGMKAKLMLAFAVLVFFPMLSICLYNYYETRDILIEREYERLDADMNQGIRTLEEKIKDYDTVLDIVYVDRNTHLYLCQDYSNQSFEKMFYYLDSYFQNIMLVQNDIGRICNYSTNHTLPEDGWYFFTRDELPDKMYLKVAEKNGVSDFLGLLKEEGERYFVLGRLMNYYSKGNIRNIMTVQIKSETFDSLLGENSDESKTLLLDKDGTIIASSDKDYQDYAFSGITGILPGRIKNHHVELSIDEETWLCTGKSAENGMMLVKMVRPASIFSNMRKTLNRMLMMMVLVVILVIVAVYYFVGTFTGKVQRIRYMAKQMGAGKFEYRLPDLGKDEFGEIADIFNQLNEEIQKLIYENYEKQLKIKDSYLNLMQEQINPHFLYNALSVISSMAMRSRDRRTVESIQYLASFYRISLNKGKQILTVKDELDLLKNYMKIQLIRFGDRVDITYECEDRALAYHTIKLVLQPLVENAIHHGMKEEGVLHISVSIYRKERTLVMEVLDDGLGVPEDKLQRFRSKIRDSREGFGLINVGIRIKLHYGEKYGIQIESREGRGTKVTVCLPAE</sequence>
<keyword evidence="4" id="KW-0597">Phosphoprotein</keyword>
<dbReference type="SMART" id="SM00387">
    <property type="entry name" value="HATPase_c"/>
    <property type="match status" value="1"/>
</dbReference>
<dbReference type="SMART" id="SM00304">
    <property type="entry name" value="HAMP"/>
    <property type="match status" value="1"/>
</dbReference>
<dbReference type="Pfam" id="PF00672">
    <property type="entry name" value="HAMP"/>
    <property type="match status" value="1"/>
</dbReference>